<dbReference type="SMART" id="SM00382">
    <property type="entry name" value="AAA"/>
    <property type="match status" value="1"/>
</dbReference>
<keyword evidence="3 5" id="KW-0067">ATP-binding</keyword>
<dbReference type="InterPro" id="IPR003593">
    <property type="entry name" value="AAA+_ATPase"/>
</dbReference>
<comment type="caution">
    <text evidence="5">The sequence shown here is derived from an EMBL/GenBank/DDBJ whole genome shotgun (WGS) entry which is preliminary data.</text>
</comment>
<evidence type="ECO:0000256" key="1">
    <source>
        <dbReference type="ARBA" id="ARBA00022448"/>
    </source>
</evidence>
<proteinExistence type="predicted"/>
<name>A0A3A6PAK9_9BACL</name>
<dbReference type="GO" id="GO:0098796">
    <property type="term" value="C:membrane protein complex"/>
    <property type="evidence" value="ECO:0007669"/>
    <property type="project" value="UniProtKB-ARBA"/>
</dbReference>
<dbReference type="FunFam" id="3.40.50.300:FF:000032">
    <property type="entry name" value="Export ABC transporter ATP-binding protein"/>
    <property type="match status" value="1"/>
</dbReference>
<dbReference type="InterPro" id="IPR017871">
    <property type="entry name" value="ABC_transporter-like_CS"/>
</dbReference>
<dbReference type="PANTHER" id="PTHR24220">
    <property type="entry name" value="IMPORT ATP-BINDING PROTEIN"/>
    <property type="match status" value="1"/>
</dbReference>
<dbReference type="PANTHER" id="PTHR24220:SF86">
    <property type="entry name" value="ABC TRANSPORTER ABCH.1"/>
    <property type="match status" value="1"/>
</dbReference>
<dbReference type="GO" id="GO:0005524">
    <property type="term" value="F:ATP binding"/>
    <property type="evidence" value="ECO:0007669"/>
    <property type="project" value="UniProtKB-KW"/>
</dbReference>
<sequence length="230" mass="25401">MSFIGLNEINKHFEIGERKNVLKDISLRINKGEMIAIIGPSGSGKSTLLNLLGLLDRPSQGTYFLDGKDTSLLKDKDRAFTRNKNIGFVFQNFNLINELSALENVKINLQFYNLHSKKKVSNKEALQRSKDALISVGLEDHMNKLPSQLSGGQQQRVAIARAIVNNPAFILADEPTGALDSKTTEEIMQVLKGLNKLGNTIIIVTHNTDVANQCDRIIELKDGEIVSDGT</sequence>
<evidence type="ECO:0000259" key="4">
    <source>
        <dbReference type="PROSITE" id="PS50893"/>
    </source>
</evidence>
<evidence type="ECO:0000256" key="3">
    <source>
        <dbReference type="ARBA" id="ARBA00022840"/>
    </source>
</evidence>
<dbReference type="PROSITE" id="PS00211">
    <property type="entry name" value="ABC_TRANSPORTER_1"/>
    <property type="match status" value="1"/>
</dbReference>
<dbReference type="InterPro" id="IPR017911">
    <property type="entry name" value="MacB-like_ATP-bd"/>
</dbReference>
<dbReference type="PROSITE" id="PS50893">
    <property type="entry name" value="ABC_TRANSPORTER_2"/>
    <property type="match status" value="1"/>
</dbReference>
<dbReference type="InterPro" id="IPR015854">
    <property type="entry name" value="ABC_transpr_LolD-like"/>
</dbReference>
<dbReference type="SUPFAM" id="SSF52540">
    <property type="entry name" value="P-loop containing nucleoside triphosphate hydrolases"/>
    <property type="match status" value="1"/>
</dbReference>
<reference evidence="5 6" key="1">
    <citation type="submission" date="2018-09" db="EMBL/GenBank/DDBJ databases">
        <title>Paenibacillus aracenensis nov. sp. isolated from a cave in southern Spain.</title>
        <authorList>
            <person name="Jurado V."/>
            <person name="Gutierrez-Patricio S."/>
            <person name="Gonzalez-Pimentel J.L."/>
            <person name="Miller A.Z."/>
            <person name="Laiz L."/>
            <person name="Saiz-Jimenez C."/>
        </authorList>
    </citation>
    <scope>NUCLEOTIDE SEQUENCE [LARGE SCALE GENOMIC DNA]</scope>
    <source>
        <strain evidence="5 6">JCM 19203</strain>
    </source>
</reference>
<dbReference type="GO" id="GO:0022857">
    <property type="term" value="F:transmembrane transporter activity"/>
    <property type="evidence" value="ECO:0007669"/>
    <property type="project" value="TreeGrafter"/>
</dbReference>
<dbReference type="Gene3D" id="3.40.50.300">
    <property type="entry name" value="P-loop containing nucleotide triphosphate hydrolases"/>
    <property type="match status" value="1"/>
</dbReference>
<dbReference type="GO" id="GO:0005886">
    <property type="term" value="C:plasma membrane"/>
    <property type="evidence" value="ECO:0007669"/>
    <property type="project" value="TreeGrafter"/>
</dbReference>
<dbReference type="InterPro" id="IPR003439">
    <property type="entry name" value="ABC_transporter-like_ATP-bd"/>
</dbReference>
<dbReference type="Pfam" id="PF00005">
    <property type="entry name" value="ABC_tran"/>
    <property type="match status" value="1"/>
</dbReference>
<protein>
    <submittedName>
        <fullName evidence="5">ABC transporter ATP-binding protein</fullName>
    </submittedName>
</protein>
<feature type="domain" description="ABC transporter" evidence="4">
    <location>
        <begin position="4"/>
        <end position="230"/>
    </location>
</feature>
<organism evidence="5 6">
    <name type="scientific">Paenibacillus pinisoli</name>
    <dbReference type="NCBI Taxonomy" id="1276110"/>
    <lineage>
        <taxon>Bacteria</taxon>
        <taxon>Bacillati</taxon>
        <taxon>Bacillota</taxon>
        <taxon>Bacilli</taxon>
        <taxon>Bacillales</taxon>
        <taxon>Paenibacillaceae</taxon>
        <taxon>Paenibacillus</taxon>
    </lineage>
</organism>
<keyword evidence="6" id="KW-1185">Reference proteome</keyword>
<dbReference type="InterPro" id="IPR027417">
    <property type="entry name" value="P-loop_NTPase"/>
</dbReference>
<gene>
    <name evidence="5" type="ORF">D3P09_24445</name>
</gene>
<keyword evidence="1" id="KW-0813">Transport</keyword>
<dbReference type="EMBL" id="QXQB01000007">
    <property type="protein sequence ID" value="RJX37065.1"/>
    <property type="molecule type" value="Genomic_DNA"/>
</dbReference>
<accession>A0A3A6PAK9</accession>
<keyword evidence="2" id="KW-0547">Nucleotide-binding</keyword>
<dbReference type="GO" id="GO:0016887">
    <property type="term" value="F:ATP hydrolysis activity"/>
    <property type="evidence" value="ECO:0007669"/>
    <property type="project" value="InterPro"/>
</dbReference>
<dbReference type="OrthoDB" id="9791546at2"/>
<dbReference type="Proteomes" id="UP000267798">
    <property type="component" value="Unassembled WGS sequence"/>
</dbReference>
<dbReference type="AlphaFoldDB" id="A0A3A6PAK9"/>
<evidence type="ECO:0000313" key="5">
    <source>
        <dbReference type="EMBL" id="RJX37065.1"/>
    </source>
</evidence>
<dbReference type="RefSeq" id="WP_120114062.1">
    <property type="nucleotide sequence ID" value="NZ_QXQB01000007.1"/>
</dbReference>
<dbReference type="CDD" id="cd03255">
    <property type="entry name" value="ABC_MJ0796_LolCDE_FtsE"/>
    <property type="match status" value="1"/>
</dbReference>
<evidence type="ECO:0000313" key="6">
    <source>
        <dbReference type="Proteomes" id="UP000267798"/>
    </source>
</evidence>
<evidence type="ECO:0000256" key="2">
    <source>
        <dbReference type="ARBA" id="ARBA00022741"/>
    </source>
</evidence>